<evidence type="ECO:0000313" key="3">
    <source>
        <dbReference type="Proteomes" id="UP000307562"/>
    </source>
</evidence>
<dbReference type="AlphaFoldDB" id="A0A4P9TF21"/>
<sequence length="106" mass="11489">MDSYWSLTPPEGYGRHATVAILSIGLFIPGYVVQILLLIGLFDYVNIPSPYDLLLLAVGPALCIALLVGWLVKTWYGPSAAVGVSVVLLALYSAVFYLLETVILVF</sequence>
<keyword evidence="1" id="KW-0472">Membrane</keyword>
<gene>
    <name evidence="2" type="ORF">FGF80_08425</name>
</gene>
<organism evidence="2 3">
    <name type="scientific">Natrinema pallidum</name>
    <dbReference type="NCBI Taxonomy" id="69527"/>
    <lineage>
        <taxon>Archaea</taxon>
        <taxon>Methanobacteriati</taxon>
        <taxon>Methanobacteriota</taxon>
        <taxon>Stenosarchaea group</taxon>
        <taxon>Halobacteria</taxon>
        <taxon>Halobacteriales</taxon>
        <taxon>Natrialbaceae</taxon>
        <taxon>Natrinema</taxon>
    </lineage>
</organism>
<feature type="transmembrane region" description="Helical" evidence="1">
    <location>
        <begin position="53"/>
        <end position="72"/>
    </location>
</feature>
<keyword evidence="1" id="KW-0812">Transmembrane</keyword>
<evidence type="ECO:0000256" key="1">
    <source>
        <dbReference type="SAM" id="Phobius"/>
    </source>
</evidence>
<dbReference type="KEGG" id="npl:FGF80_08425"/>
<name>A0A4P9TF21_9EURY</name>
<proteinExistence type="predicted"/>
<dbReference type="GeneID" id="96155998"/>
<keyword evidence="1" id="KW-1133">Transmembrane helix</keyword>
<dbReference type="Proteomes" id="UP000307562">
    <property type="component" value="Chromosome"/>
</dbReference>
<evidence type="ECO:0000313" key="2">
    <source>
        <dbReference type="EMBL" id="QCW03259.1"/>
    </source>
</evidence>
<protein>
    <submittedName>
        <fullName evidence="2">Uncharacterized protein</fullName>
    </submittedName>
</protein>
<keyword evidence="3" id="KW-1185">Reference proteome</keyword>
<feature type="transmembrane region" description="Helical" evidence="1">
    <location>
        <begin position="78"/>
        <end position="99"/>
    </location>
</feature>
<accession>A0A4P9TF21</accession>
<dbReference type="RefSeq" id="WP_138653341.1">
    <property type="nucleotide sequence ID" value="NZ_CP040637.1"/>
</dbReference>
<feature type="transmembrane region" description="Helical" evidence="1">
    <location>
        <begin position="20"/>
        <end position="41"/>
    </location>
</feature>
<dbReference type="EMBL" id="CP040637">
    <property type="protein sequence ID" value="QCW03259.1"/>
    <property type="molecule type" value="Genomic_DNA"/>
</dbReference>
<reference evidence="3" key="1">
    <citation type="submission" date="2019-05" db="EMBL/GenBank/DDBJ databases">
        <title>Complete Genome Sequence and Methylation Pattern of the Halophilic Archaeon Natrinema pallidum BOL6-1.</title>
        <authorList>
            <person name="DasSarma P."/>
            <person name="DasSarma B.P."/>
            <person name="DasSarma S.L."/>
            <person name="Martinez F.L."/>
            <person name="Guzman D."/>
            <person name="Roberts R.J."/>
            <person name="DasSarma S."/>
        </authorList>
    </citation>
    <scope>NUCLEOTIDE SEQUENCE [LARGE SCALE GENOMIC DNA]</scope>
    <source>
        <strain evidence="3">BOL6-1</strain>
    </source>
</reference>